<proteinExistence type="predicted"/>
<name>A0A2T6B881_9RHOB</name>
<protein>
    <submittedName>
        <fullName evidence="1">Uncharacterized protein</fullName>
    </submittedName>
</protein>
<evidence type="ECO:0000313" key="1">
    <source>
        <dbReference type="EMBL" id="PTX52264.1"/>
    </source>
</evidence>
<accession>A0A2T6B881</accession>
<keyword evidence="2" id="KW-1185">Reference proteome</keyword>
<comment type="caution">
    <text evidence="1">The sequence shown here is derived from an EMBL/GenBank/DDBJ whole genome shotgun (WGS) entry which is preliminary data.</text>
</comment>
<organism evidence="1 2">
    <name type="scientific">Gemmobacter caeni</name>
    <dbReference type="NCBI Taxonomy" id="589035"/>
    <lineage>
        <taxon>Bacteria</taxon>
        <taxon>Pseudomonadati</taxon>
        <taxon>Pseudomonadota</taxon>
        <taxon>Alphaproteobacteria</taxon>
        <taxon>Rhodobacterales</taxon>
        <taxon>Paracoccaceae</taxon>
        <taxon>Gemmobacter</taxon>
    </lineage>
</organism>
<dbReference type="RefSeq" id="WP_108127566.1">
    <property type="nucleotide sequence ID" value="NZ_QBKP01000002.1"/>
</dbReference>
<dbReference type="AlphaFoldDB" id="A0A2T6B881"/>
<gene>
    <name evidence="1" type="ORF">C8N34_10242</name>
</gene>
<reference evidence="1 2" key="1">
    <citation type="submission" date="2018-04" db="EMBL/GenBank/DDBJ databases">
        <title>Genomic Encyclopedia of Archaeal and Bacterial Type Strains, Phase II (KMG-II): from individual species to whole genera.</title>
        <authorList>
            <person name="Goeker M."/>
        </authorList>
    </citation>
    <scope>NUCLEOTIDE SEQUENCE [LARGE SCALE GENOMIC DNA]</scope>
    <source>
        <strain evidence="1 2">DSM 21823</strain>
    </source>
</reference>
<dbReference type="OrthoDB" id="7868667at2"/>
<evidence type="ECO:0000313" key="2">
    <source>
        <dbReference type="Proteomes" id="UP000244224"/>
    </source>
</evidence>
<dbReference type="Proteomes" id="UP000244224">
    <property type="component" value="Unassembled WGS sequence"/>
</dbReference>
<sequence length="64" mass="7444">MSDLLKNRAAVKALSRERDEERLRRGEVSPSELQRENLVFRGFRKDVIGLKPKYKPKSVDFVLA</sequence>
<dbReference type="EMBL" id="QBKP01000002">
    <property type="protein sequence ID" value="PTX52264.1"/>
    <property type="molecule type" value="Genomic_DNA"/>
</dbReference>